<keyword evidence="2" id="KW-0808">Transferase</keyword>
<feature type="transmembrane region" description="Helical" evidence="4">
    <location>
        <begin position="25"/>
        <end position="44"/>
    </location>
</feature>
<dbReference type="InterPro" id="IPR002123">
    <property type="entry name" value="Plipid/glycerol_acylTrfase"/>
</dbReference>
<comment type="pathway">
    <text evidence="1">Lipid metabolism.</text>
</comment>
<proteinExistence type="predicted"/>
<keyword evidence="4" id="KW-1133">Transmembrane helix</keyword>
<evidence type="ECO:0000256" key="3">
    <source>
        <dbReference type="ARBA" id="ARBA00023315"/>
    </source>
</evidence>
<evidence type="ECO:0000313" key="6">
    <source>
        <dbReference type="EMBL" id="MET7013092.1"/>
    </source>
</evidence>
<dbReference type="Pfam" id="PF01553">
    <property type="entry name" value="Acyltransferase"/>
    <property type="match status" value="1"/>
</dbReference>
<sequence>MKLSCIFAPLRHAHSWLALRLGLSSLAIGCVLWTLAALPLVYLVRGRRGVWLGRWVACLGFRLYIGWLGFIGVGRFDIKALDALRDAGPLIIAPNHPGLLDALMVISRLPNVACVLKASLLDNILWGAGSRLAGYVRNDWFIGSINLAVAELKQGSQLLLFPEGTRTEQAPELNNFRAGMAYVAHRAGVPIQTVFIEQDTNFLGKGWPLFKRPDMPMRFRIRLGQRFDAPANPEVFTRTLQEYFAAELNSASPAA</sequence>
<accession>A0ABV2TJ84</accession>
<comment type="caution">
    <text evidence="6">The sequence shown here is derived from an EMBL/GenBank/DDBJ whole genome shotgun (WGS) entry which is preliminary data.</text>
</comment>
<evidence type="ECO:0000256" key="4">
    <source>
        <dbReference type="SAM" id="Phobius"/>
    </source>
</evidence>
<keyword evidence="4" id="KW-0472">Membrane</keyword>
<dbReference type="SUPFAM" id="SSF69593">
    <property type="entry name" value="Glycerol-3-phosphate (1)-acyltransferase"/>
    <property type="match status" value="1"/>
</dbReference>
<dbReference type="EMBL" id="JBEWZI010000002">
    <property type="protein sequence ID" value="MET7013092.1"/>
    <property type="molecule type" value="Genomic_DNA"/>
</dbReference>
<evidence type="ECO:0000313" key="7">
    <source>
        <dbReference type="Proteomes" id="UP001549691"/>
    </source>
</evidence>
<feature type="domain" description="Phospholipid/glycerol acyltransferase" evidence="5">
    <location>
        <begin position="90"/>
        <end position="199"/>
    </location>
</feature>
<evidence type="ECO:0000256" key="2">
    <source>
        <dbReference type="ARBA" id="ARBA00022679"/>
    </source>
</evidence>
<feature type="transmembrane region" description="Helical" evidence="4">
    <location>
        <begin position="56"/>
        <end position="76"/>
    </location>
</feature>
<evidence type="ECO:0000259" key="5">
    <source>
        <dbReference type="SMART" id="SM00563"/>
    </source>
</evidence>
<dbReference type="SMART" id="SM00563">
    <property type="entry name" value="PlsC"/>
    <property type="match status" value="1"/>
</dbReference>
<keyword evidence="7" id="KW-1185">Reference proteome</keyword>
<evidence type="ECO:0000256" key="1">
    <source>
        <dbReference type="ARBA" id="ARBA00005189"/>
    </source>
</evidence>
<dbReference type="Proteomes" id="UP001549691">
    <property type="component" value="Unassembled WGS sequence"/>
</dbReference>
<keyword evidence="4" id="KW-0812">Transmembrane</keyword>
<dbReference type="PANTHER" id="PTHR10434:SF66">
    <property type="entry name" value="PHOSPHOLIPID_GLYCEROL ACYLTRANSFERASE DOMAIN-CONTAINING PROTEIN"/>
    <property type="match status" value="1"/>
</dbReference>
<protein>
    <submittedName>
        <fullName evidence="6">Lysophospholipid acyltransferase family protein</fullName>
    </submittedName>
</protein>
<dbReference type="PANTHER" id="PTHR10434">
    <property type="entry name" value="1-ACYL-SN-GLYCEROL-3-PHOSPHATE ACYLTRANSFERASE"/>
    <property type="match status" value="1"/>
</dbReference>
<gene>
    <name evidence="6" type="ORF">ABXR19_02745</name>
</gene>
<name>A0ABV2TJ84_9RHOO</name>
<dbReference type="GO" id="GO:0016746">
    <property type="term" value="F:acyltransferase activity"/>
    <property type="evidence" value="ECO:0007669"/>
    <property type="project" value="UniProtKB-KW"/>
</dbReference>
<dbReference type="RefSeq" id="WP_354599550.1">
    <property type="nucleotide sequence ID" value="NZ_JBEWZI010000002.1"/>
</dbReference>
<keyword evidence="3 6" id="KW-0012">Acyltransferase</keyword>
<organism evidence="6 7">
    <name type="scientific">Uliginosibacterium flavum</name>
    <dbReference type="NCBI Taxonomy" id="1396831"/>
    <lineage>
        <taxon>Bacteria</taxon>
        <taxon>Pseudomonadati</taxon>
        <taxon>Pseudomonadota</taxon>
        <taxon>Betaproteobacteria</taxon>
        <taxon>Rhodocyclales</taxon>
        <taxon>Zoogloeaceae</taxon>
        <taxon>Uliginosibacterium</taxon>
    </lineage>
</organism>
<reference evidence="6 7" key="1">
    <citation type="submission" date="2024-07" db="EMBL/GenBank/DDBJ databases">
        <title>Uliginosibacterium flavum JJ3220;KACC:17644.</title>
        <authorList>
            <person name="Kim M.K."/>
        </authorList>
    </citation>
    <scope>NUCLEOTIDE SEQUENCE [LARGE SCALE GENOMIC DNA]</scope>
    <source>
        <strain evidence="6 7">KACC:17644</strain>
    </source>
</reference>
<dbReference type="CDD" id="cd07989">
    <property type="entry name" value="LPLAT_AGPAT-like"/>
    <property type="match status" value="1"/>
</dbReference>